<keyword evidence="3" id="KW-1133">Transmembrane helix</keyword>
<proteinExistence type="inferred from homology"/>
<comment type="similarity">
    <text evidence="1 2">Belongs to the glutamate synthase family.</text>
</comment>
<organism evidence="5 6">
    <name type="scientific">Amycolatopsis echigonensis</name>
    <dbReference type="NCBI Taxonomy" id="2576905"/>
    <lineage>
        <taxon>Bacteria</taxon>
        <taxon>Bacillati</taxon>
        <taxon>Actinomycetota</taxon>
        <taxon>Actinomycetes</taxon>
        <taxon>Pseudonocardiales</taxon>
        <taxon>Pseudonocardiaceae</taxon>
        <taxon>Amycolatopsis</taxon>
    </lineage>
</organism>
<evidence type="ECO:0000313" key="5">
    <source>
        <dbReference type="EMBL" id="PKV95849.1"/>
    </source>
</evidence>
<dbReference type="Gene3D" id="3.20.20.70">
    <property type="entry name" value="Aldolase class I"/>
    <property type="match status" value="1"/>
</dbReference>
<dbReference type="InterPro" id="IPR027283">
    <property type="entry name" value="YerD"/>
</dbReference>
<feature type="domain" description="Glutamate synthase" evidence="4">
    <location>
        <begin position="197"/>
        <end position="512"/>
    </location>
</feature>
<dbReference type="SUPFAM" id="SSF51395">
    <property type="entry name" value="FMN-linked oxidoreductases"/>
    <property type="match status" value="1"/>
</dbReference>
<dbReference type="GO" id="GO:0015930">
    <property type="term" value="F:glutamate synthase activity"/>
    <property type="evidence" value="ECO:0007669"/>
    <property type="project" value="InterPro"/>
</dbReference>
<dbReference type="Proteomes" id="UP000233750">
    <property type="component" value="Unassembled WGS sequence"/>
</dbReference>
<evidence type="ECO:0000256" key="1">
    <source>
        <dbReference type="ARBA" id="ARBA00009716"/>
    </source>
</evidence>
<dbReference type="AlphaFoldDB" id="A0A2N3WPQ9"/>
<protein>
    <submittedName>
        <fullName evidence="5">Glutamate synthase domain-containing protein 2</fullName>
    </submittedName>
</protein>
<accession>A0A2N3WPQ9</accession>
<gene>
    <name evidence="5" type="ORF">ATK30_6782</name>
</gene>
<dbReference type="Pfam" id="PF01645">
    <property type="entry name" value="Glu_synthase"/>
    <property type="match status" value="1"/>
</dbReference>
<keyword evidence="3" id="KW-0472">Membrane</keyword>
<dbReference type="PANTHER" id="PTHR43819:SF1">
    <property type="entry name" value="ARCHAEAL-TYPE GLUTAMATE SYNTHASE [NADPH]"/>
    <property type="match status" value="1"/>
</dbReference>
<dbReference type="EMBL" id="PJMY01000003">
    <property type="protein sequence ID" value="PKV95849.1"/>
    <property type="molecule type" value="Genomic_DNA"/>
</dbReference>
<dbReference type="PIRSF" id="PIRSF006429">
    <property type="entry name" value="GOGAT_lg_2"/>
    <property type="match status" value="1"/>
</dbReference>
<comment type="caution">
    <text evidence="5">The sequence shown here is derived from an EMBL/GenBank/DDBJ whole genome shotgun (WGS) entry which is preliminary data.</text>
</comment>
<feature type="transmembrane region" description="Helical" evidence="3">
    <location>
        <begin position="68"/>
        <end position="89"/>
    </location>
</feature>
<dbReference type="InterPro" id="IPR013785">
    <property type="entry name" value="Aldolase_TIM"/>
</dbReference>
<dbReference type="GO" id="GO:0006537">
    <property type="term" value="P:glutamate biosynthetic process"/>
    <property type="evidence" value="ECO:0007669"/>
    <property type="project" value="InterPro"/>
</dbReference>
<dbReference type="PANTHER" id="PTHR43819">
    <property type="entry name" value="ARCHAEAL-TYPE GLUTAMATE SYNTHASE [NADPH]"/>
    <property type="match status" value="1"/>
</dbReference>
<evidence type="ECO:0000256" key="3">
    <source>
        <dbReference type="SAM" id="Phobius"/>
    </source>
</evidence>
<dbReference type="CDD" id="cd02808">
    <property type="entry name" value="GltS_FMN"/>
    <property type="match status" value="1"/>
</dbReference>
<keyword evidence="6" id="KW-1185">Reference proteome</keyword>
<evidence type="ECO:0000256" key="2">
    <source>
        <dbReference type="PIRNR" id="PIRNR006429"/>
    </source>
</evidence>
<dbReference type="PIRSF" id="PIRSF500060">
    <property type="entry name" value="UCP500060"/>
    <property type="match status" value="1"/>
</dbReference>
<evidence type="ECO:0000313" key="6">
    <source>
        <dbReference type="Proteomes" id="UP000233750"/>
    </source>
</evidence>
<dbReference type="InterPro" id="IPR002932">
    <property type="entry name" value="Glu_synthdom"/>
</dbReference>
<keyword evidence="3" id="KW-0812">Transmembrane</keyword>
<dbReference type="InterPro" id="IPR024188">
    <property type="entry name" value="GltB"/>
</dbReference>
<evidence type="ECO:0000259" key="4">
    <source>
        <dbReference type="Pfam" id="PF01645"/>
    </source>
</evidence>
<sequence length="568" mass="61190">MVAAQSGLLSFWGTTGAVVPRWLADLRVPAAGFSFDLVARLSVVRFGLVAGLVVVAAGAVVLCVAVSAWWWFLAVPLLALAATGAYDLAQRRHSVLRNYPVLGHLRFLLESLRPELQQYFVERNFDGRPYDRDVRSIVYQRAKGTAAEEPFGTERDVYAEGYEFLVPSLAPVPVPDHAPRVRVGGPDCARPYEMALLNVSAMSFGSLSSNAILALNQGAARGGFAHDTGEGGLSEYHLRGGGDLIWEIGTGYFGCRTSDGDFDPSTFAEKAAHDAVKCVSLKLSQGAKPGMGGVLPGTKVNAEIARVREVPMGETVVSPPYHRVFSTPRELVRFLARMRELAGGKPTGFKLCVGSRVQVLAVCKAMRAEGVTPDFIVVDGAEGGTGAAPLEFADHLGTPLTEGLHTVHNALVGTGLRDRIRLGASGKVATGADVVKRLIQGADYTNAARAMMFAVGCIQSQRCHTNKCPVGVATQDPRRGRALDVGDKTERVRRYQEATVASAMRIMAAMGVSDPAELSPQMLRRRVDARTVLSYAEWYDWLEPGQLLAEPPREWAEAWAAADPDRFA</sequence>
<name>A0A2N3WPQ9_9PSEU</name>
<reference evidence="5 6" key="1">
    <citation type="submission" date="2017-12" db="EMBL/GenBank/DDBJ databases">
        <title>Sequencing the genomes of 1000 Actinobacteria strains.</title>
        <authorList>
            <person name="Klenk H.-P."/>
        </authorList>
    </citation>
    <scope>NUCLEOTIDE SEQUENCE [LARGE SCALE GENOMIC DNA]</scope>
    <source>
        <strain evidence="5 6">DSM 45165</strain>
    </source>
</reference>
<feature type="transmembrane region" description="Helical" evidence="3">
    <location>
        <begin position="43"/>
        <end position="62"/>
    </location>
</feature>